<feature type="compositionally biased region" description="Polar residues" evidence="1">
    <location>
        <begin position="105"/>
        <end position="114"/>
    </location>
</feature>
<keyword evidence="3" id="KW-1185">Reference proteome</keyword>
<proteinExistence type="predicted"/>
<feature type="region of interest" description="Disordered" evidence="1">
    <location>
        <begin position="96"/>
        <end position="125"/>
    </location>
</feature>
<protein>
    <submittedName>
        <fullName evidence="2">Uncharacterized protein</fullName>
    </submittedName>
</protein>
<sequence length="125" mass="13947">MTAQWGPDCSFRHSPLTRVHNNTRILEAVRTTGECQEIIRSSVHPAGCQCTDEIEMRLTTQQLIMKAYDFLEQRLHPERGGDRDLTVDALTRPLLPNQLPEKESQSMPLSTVSSGRLAKLASGSS</sequence>
<organism evidence="2 3">
    <name type="scientific">Pleuronectes platessa</name>
    <name type="common">European plaice</name>
    <dbReference type="NCBI Taxonomy" id="8262"/>
    <lineage>
        <taxon>Eukaryota</taxon>
        <taxon>Metazoa</taxon>
        <taxon>Chordata</taxon>
        <taxon>Craniata</taxon>
        <taxon>Vertebrata</taxon>
        <taxon>Euteleostomi</taxon>
        <taxon>Actinopterygii</taxon>
        <taxon>Neopterygii</taxon>
        <taxon>Teleostei</taxon>
        <taxon>Neoteleostei</taxon>
        <taxon>Acanthomorphata</taxon>
        <taxon>Carangaria</taxon>
        <taxon>Pleuronectiformes</taxon>
        <taxon>Pleuronectoidei</taxon>
        <taxon>Pleuronectidae</taxon>
        <taxon>Pleuronectes</taxon>
    </lineage>
</organism>
<reference evidence="2" key="1">
    <citation type="submission" date="2020-03" db="EMBL/GenBank/DDBJ databases">
        <authorList>
            <person name="Weist P."/>
        </authorList>
    </citation>
    <scope>NUCLEOTIDE SEQUENCE</scope>
</reference>
<evidence type="ECO:0000313" key="2">
    <source>
        <dbReference type="EMBL" id="CAB1453501.1"/>
    </source>
</evidence>
<comment type="caution">
    <text evidence="2">The sequence shown here is derived from an EMBL/GenBank/DDBJ whole genome shotgun (WGS) entry which is preliminary data.</text>
</comment>
<dbReference type="EMBL" id="CADEAL010004172">
    <property type="protein sequence ID" value="CAB1453501.1"/>
    <property type="molecule type" value="Genomic_DNA"/>
</dbReference>
<evidence type="ECO:0000313" key="3">
    <source>
        <dbReference type="Proteomes" id="UP001153269"/>
    </source>
</evidence>
<name>A0A9N7VJN2_PLEPL</name>
<accession>A0A9N7VJN2</accession>
<dbReference type="Proteomes" id="UP001153269">
    <property type="component" value="Unassembled WGS sequence"/>
</dbReference>
<gene>
    <name evidence="2" type="ORF">PLEPLA_LOCUS41255</name>
</gene>
<evidence type="ECO:0000256" key="1">
    <source>
        <dbReference type="SAM" id="MobiDB-lite"/>
    </source>
</evidence>
<dbReference type="AlphaFoldDB" id="A0A9N7VJN2"/>